<dbReference type="AlphaFoldDB" id="A0A558HUB5"/>
<proteinExistence type="predicted"/>
<evidence type="ECO:0000259" key="3">
    <source>
        <dbReference type="Pfam" id="PF13767"/>
    </source>
</evidence>
<protein>
    <submittedName>
        <fullName evidence="4">DUF4168 domain-containing protein</fullName>
    </submittedName>
</protein>
<dbReference type="OrthoDB" id="6900175at2"/>
<keyword evidence="5" id="KW-1185">Reference proteome</keyword>
<comment type="caution">
    <text evidence="4">The sequence shown here is derived from an EMBL/GenBank/DDBJ whole genome shotgun (WGS) entry which is preliminary data.</text>
</comment>
<evidence type="ECO:0000313" key="4">
    <source>
        <dbReference type="EMBL" id="TVU72723.1"/>
    </source>
</evidence>
<dbReference type="Proteomes" id="UP000319941">
    <property type="component" value="Unassembled WGS sequence"/>
</dbReference>
<dbReference type="InterPro" id="IPR025433">
    <property type="entry name" value="DUF4168"/>
</dbReference>
<dbReference type="EMBL" id="VNFH01000002">
    <property type="protein sequence ID" value="TVU72723.1"/>
    <property type="molecule type" value="Genomic_DNA"/>
</dbReference>
<dbReference type="RefSeq" id="WP_024952042.1">
    <property type="nucleotide sequence ID" value="NZ_CAWOWR010000076.1"/>
</dbReference>
<feature type="compositionally biased region" description="Low complexity" evidence="1">
    <location>
        <begin position="25"/>
        <end position="42"/>
    </location>
</feature>
<name>A0A558HUB5_9GAMM</name>
<reference evidence="4 5" key="1">
    <citation type="submission" date="2019-07" db="EMBL/GenBank/DDBJ databases">
        <title>Diversity of Bacteria from Kongsfjorden, Arctic.</title>
        <authorList>
            <person name="Yu Y."/>
        </authorList>
    </citation>
    <scope>NUCLEOTIDE SEQUENCE [LARGE SCALE GENOMIC DNA]</scope>
    <source>
        <strain evidence="4 5">SM1923</strain>
    </source>
</reference>
<evidence type="ECO:0000313" key="5">
    <source>
        <dbReference type="Proteomes" id="UP000319941"/>
    </source>
</evidence>
<organism evidence="4 5">
    <name type="scientific">Cobetia crustatorum</name>
    <dbReference type="NCBI Taxonomy" id="553385"/>
    <lineage>
        <taxon>Bacteria</taxon>
        <taxon>Pseudomonadati</taxon>
        <taxon>Pseudomonadota</taxon>
        <taxon>Gammaproteobacteria</taxon>
        <taxon>Oceanospirillales</taxon>
        <taxon>Halomonadaceae</taxon>
        <taxon>Cobetia</taxon>
    </lineage>
</organism>
<evidence type="ECO:0000256" key="2">
    <source>
        <dbReference type="SAM" id="SignalP"/>
    </source>
</evidence>
<feature type="signal peptide" evidence="2">
    <location>
        <begin position="1"/>
        <end position="24"/>
    </location>
</feature>
<gene>
    <name evidence="4" type="ORF">FQP86_03360</name>
</gene>
<feature type="domain" description="DUF4168" evidence="3">
    <location>
        <begin position="46"/>
        <end position="122"/>
    </location>
</feature>
<keyword evidence="2" id="KW-0732">Signal</keyword>
<dbReference type="STRING" id="553385.GCA_000591415_01955"/>
<dbReference type="Pfam" id="PF13767">
    <property type="entry name" value="DUF4168"/>
    <property type="match status" value="1"/>
</dbReference>
<sequence>MKRMTAYMTAALISAGMMSAPAFAADAPAQGQAPAQATQAQASDFSDAQLEQFAAASQEIARISQDFAGKLQKADDETAKQSVRQEANDEMVGAVEDSGLEVATFNSIGQAVQNDPTLMKKVQKLAQENS</sequence>
<evidence type="ECO:0000256" key="1">
    <source>
        <dbReference type="SAM" id="MobiDB-lite"/>
    </source>
</evidence>
<feature type="region of interest" description="Disordered" evidence="1">
    <location>
        <begin position="25"/>
        <end position="44"/>
    </location>
</feature>
<accession>A0A558HUB5</accession>
<feature type="chain" id="PRO_5022219001" evidence="2">
    <location>
        <begin position="25"/>
        <end position="130"/>
    </location>
</feature>